<keyword evidence="4" id="KW-0276">Fatty acid metabolism</keyword>
<feature type="domain" description="Enoyl reductase (ER)" evidence="13">
    <location>
        <begin position="46"/>
        <end position="284"/>
    </location>
</feature>
<evidence type="ECO:0000256" key="12">
    <source>
        <dbReference type="ARBA" id="ARBA00048843"/>
    </source>
</evidence>
<evidence type="ECO:0000256" key="2">
    <source>
        <dbReference type="ARBA" id="ARBA00010371"/>
    </source>
</evidence>
<proteinExistence type="inferred from homology"/>
<dbReference type="Gene3D" id="3.40.50.720">
    <property type="entry name" value="NAD(P)-binding Rossmann-like Domain"/>
    <property type="match status" value="1"/>
</dbReference>
<evidence type="ECO:0000313" key="15">
    <source>
        <dbReference type="Proteomes" id="UP000274822"/>
    </source>
</evidence>
<evidence type="ECO:0000256" key="11">
    <source>
        <dbReference type="ARBA" id="ARBA00038963"/>
    </source>
</evidence>
<evidence type="ECO:0000256" key="9">
    <source>
        <dbReference type="ARBA" id="ARBA00023128"/>
    </source>
</evidence>
<gene>
    <name evidence="14" type="ORF">BC938DRAFT_472372</name>
</gene>
<evidence type="ECO:0000256" key="1">
    <source>
        <dbReference type="ARBA" id="ARBA00004173"/>
    </source>
</evidence>
<dbReference type="SMART" id="SM00829">
    <property type="entry name" value="PKS_ER"/>
    <property type="match status" value="1"/>
</dbReference>
<comment type="subcellular location">
    <subcellularLocation>
        <location evidence="1">Mitochondrion</location>
    </subcellularLocation>
</comment>
<keyword evidence="9" id="KW-0496">Mitochondrion</keyword>
<keyword evidence="3" id="KW-0444">Lipid biosynthesis</keyword>
<dbReference type="InterPro" id="IPR020843">
    <property type="entry name" value="ER"/>
</dbReference>
<dbReference type="GO" id="GO:0141148">
    <property type="term" value="F:enoyl-[acyl-carrier-protein] reductase (NADPH) activity"/>
    <property type="evidence" value="ECO:0007669"/>
    <property type="project" value="UniProtKB-EC"/>
</dbReference>
<evidence type="ECO:0000256" key="7">
    <source>
        <dbReference type="ARBA" id="ARBA00023002"/>
    </source>
</evidence>
<dbReference type="InterPro" id="IPR051034">
    <property type="entry name" value="Mito_Enoyl-ACP_Reductase"/>
</dbReference>
<keyword evidence="8" id="KW-0443">Lipid metabolism</keyword>
<evidence type="ECO:0000256" key="5">
    <source>
        <dbReference type="ARBA" id="ARBA00022857"/>
    </source>
</evidence>
<dbReference type="AlphaFoldDB" id="A0A433Q699"/>
<protein>
    <recommendedName>
        <fullName evidence="11">enoyl-[acyl-carrier-protein] reductase</fullName>
        <ecNumber evidence="11">1.3.1.104</ecNumber>
    </recommendedName>
</protein>
<evidence type="ECO:0000256" key="4">
    <source>
        <dbReference type="ARBA" id="ARBA00022832"/>
    </source>
</evidence>
<name>A0A433Q699_9FUNG</name>
<dbReference type="InterPro" id="IPR013154">
    <property type="entry name" value="ADH-like_N"/>
</dbReference>
<accession>A0A433Q699</accession>
<dbReference type="PANTHER" id="PTHR43981:SF2">
    <property type="entry name" value="ENOYL-[ACYL-CARRIER-PROTEIN] REDUCTASE, MITOCHONDRIAL"/>
    <property type="match status" value="1"/>
</dbReference>
<dbReference type="GO" id="GO:0006633">
    <property type="term" value="P:fatty acid biosynthetic process"/>
    <property type="evidence" value="ECO:0007669"/>
    <property type="project" value="UniProtKB-KW"/>
</dbReference>
<keyword evidence="6" id="KW-0809">Transit peptide</keyword>
<evidence type="ECO:0000259" key="13">
    <source>
        <dbReference type="SMART" id="SM00829"/>
    </source>
</evidence>
<evidence type="ECO:0000256" key="3">
    <source>
        <dbReference type="ARBA" id="ARBA00022516"/>
    </source>
</evidence>
<keyword evidence="7" id="KW-0560">Oxidoreductase</keyword>
<organism evidence="14 15">
    <name type="scientific">Jimgerdemannia flammicorona</name>
    <dbReference type="NCBI Taxonomy" id="994334"/>
    <lineage>
        <taxon>Eukaryota</taxon>
        <taxon>Fungi</taxon>
        <taxon>Fungi incertae sedis</taxon>
        <taxon>Mucoromycota</taxon>
        <taxon>Mucoromycotina</taxon>
        <taxon>Endogonomycetes</taxon>
        <taxon>Endogonales</taxon>
        <taxon>Endogonaceae</taxon>
        <taxon>Jimgerdemannia</taxon>
    </lineage>
</organism>
<dbReference type="Proteomes" id="UP000274822">
    <property type="component" value="Unassembled WGS sequence"/>
</dbReference>
<comment type="catalytic activity">
    <reaction evidence="12">
        <text>a 2,3-saturated acyl-[ACP] + NADP(+) = a (2E)-enoyl-[ACP] + NADPH + H(+)</text>
        <dbReference type="Rhea" id="RHEA:22564"/>
        <dbReference type="Rhea" id="RHEA-COMP:9925"/>
        <dbReference type="Rhea" id="RHEA-COMP:9926"/>
        <dbReference type="ChEBI" id="CHEBI:15378"/>
        <dbReference type="ChEBI" id="CHEBI:57783"/>
        <dbReference type="ChEBI" id="CHEBI:58349"/>
        <dbReference type="ChEBI" id="CHEBI:78784"/>
        <dbReference type="ChEBI" id="CHEBI:78785"/>
        <dbReference type="EC" id="1.3.1.104"/>
    </reaction>
</comment>
<dbReference type="InterPro" id="IPR011032">
    <property type="entry name" value="GroES-like_sf"/>
</dbReference>
<dbReference type="CDD" id="cd08290">
    <property type="entry name" value="ETR"/>
    <property type="match status" value="1"/>
</dbReference>
<evidence type="ECO:0000313" key="14">
    <source>
        <dbReference type="EMBL" id="RUS25289.1"/>
    </source>
</evidence>
<dbReference type="SUPFAM" id="SSF51735">
    <property type="entry name" value="NAD(P)-binding Rossmann-fold domains"/>
    <property type="match status" value="1"/>
</dbReference>
<dbReference type="SUPFAM" id="SSF50129">
    <property type="entry name" value="GroES-like"/>
    <property type="match status" value="1"/>
</dbReference>
<dbReference type="GO" id="GO:0005739">
    <property type="term" value="C:mitochondrion"/>
    <property type="evidence" value="ECO:0007669"/>
    <property type="project" value="UniProtKB-SubCell"/>
</dbReference>
<keyword evidence="5" id="KW-0521">NADP</keyword>
<keyword evidence="15" id="KW-1185">Reference proteome</keyword>
<dbReference type="EC" id="1.3.1.104" evidence="11"/>
<dbReference type="PANTHER" id="PTHR43981">
    <property type="entry name" value="ENOYL-[ACYL-CARRIER-PROTEIN] REDUCTASE, MITOCHONDRIAL"/>
    <property type="match status" value="1"/>
</dbReference>
<dbReference type="InterPro" id="IPR036291">
    <property type="entry name" value="NAD(P)-bd_dom_sf"/>
</dbReference>
<comment type="caution">
    <text evidence="14">The sequence shown here is derived from an EMBL/GenBank/DDBJ whole genome shotgun (WGS) entry which is preliminary data.</text>
</comment>
<evidence type="ECO:0000256" key="6">
    <source>
        <dbReference type="ARBA" id="ARBA00022946"/>
    </source>
</evidence>
<evidence type="ECO:0000256" key="10">
    <source>
        <dbReference type="ARBA" id="ARBA00023160"/>
    </source>
</evidence>
<comment type="similarity">
    <text evidence="2">Belongs to the zinc-containing alcohol dehydrogenase family. Quinone oxidoreductase subfamily.</text>
</comment>
<dbReference type="EMBL" id="RBNJ01013385">
    <property type="protein sequence ID" value="RUS25289.1"/>
    <property type="molecule type" value="Genomic_DNA"/>
</dbReference>
<evidence type="ECO:0000256" key="8">
    <source>
        <dbReference type="ARBA" id="ARBA00023098"/>
    </source>
</evidence>
<dbReference type="Gene3D" id="3.90.180.10">
    <property type="entry name" value="Medium-chain alcohol dehydrogenases, catalytic domain"/>
    <property type="match status" value="1"/>
</dbReference>
<sequence>MLAPTLLLARSAVRLRTCAIPNRRQFTATSSSGIIAKALVYSQYGRPTEVLRLHSHPLPVLTPSTIHLRFLAAPINPADVNQIEGAYPIKPPFRMDQVNSEVPVAVGGNEGVAEVIAVGDEVSDVKVGDWVVTARSGFGTWRTHAVATPAEVEVIPREGLSLVQAATITVNSCTAYRMLKDFVNLGEGDFVIQNAANSSVGQVVIEIAKVLGIKTINIVRNRPNIAELTARLTAIGATHVLTDDELGKVTTKEKIKEWTGGEPILLGLNCVGGRDATELARYLG</sequence>
<dbReference type="Pfam" id="PF08240">
    <property type="entry name" value="ADH_N"/>
    <property type="match status" value="1"/>
</dbReference>
<keyword evidence="10" id="KW-0275">Fatty acid biosynthesis</keyword>
<reference evidence="14 15" key="1">
    <citation type="journal article" date="2018" name="New Phytol.">
        <title>Phylogenomics of Endogonaceae and evolution of mycorrhizas within Mucoromycota.</title>
        <authorList>
            <person name="Chang Y."/>
            <person name="Desiro A."/>
            <person name="Na H."/>
            <person name="Sandor L."/>
            <person name="Lipzen A."/>
            <person name="Clum A."/>
            <person name="Barry K."/>
            <person name="Grigoriev I.V."/>
            <person name="Martin F.M."/>
            <person name="Stajich J.E."/>
            <person name="Smith M.E."/>
            <person name="Bonito G."/>
            <person name="Spatafora J.W."/>
        </authorList>
    </citation>
    <scope>NUCLEOTIDE SEQUENCE [LARGE SCALE GENOMIC DNA]</scope>
    <source>
        <strain evidence="14 15">AD002</strain>
    </source>
</reference>